<dbReference type="EMBL" id="CAXDID020000072">
    <property type="protein sequence ID" value="CAL6015223.1"/>
    <property type="molecule type" value="Genomic_DNA"/>
</dbReference>
<keyword evidence="1" id="KW-0472">Membrane</keyword>
<reference evidence="2" key="1">
    <citation type="submission" date="2023-06" db="EMBL/GenBank/DDBJ databases">
        <authorList>
            <person name="Kurt Z."/>
        </authorList>
    </citation>
    <scope>NUCLEOTIDE SEQUENCE</scope>
</reference>
<dbReference type="AlphaFoldDB" id="A0AA86QDU1"/>
<evidence type="ECO:0000313" key="3">
    <source>
        <dbReference type="EMBL" id="CAL6015223.1"/>
    </source>
</evidence>
<evidence type="ECO:0000313" key="2">
    <source>
        <dbReference type="EMBL" id="CAI9956213.1"/>
    </source>
</evidence>
<keyword evidence="1" id="KW-0812">Transmembrane</keyword>
<evidence type="ECO:0000256" key="1">
    <source>
        <dbReference type="SAM" id="Phobius"/>
    </source>
</evidence>
<sequence>MSKESKSISRFSVIVEAEILECDTQFKQNFTKVFAVKVKQIHSINRDPPTYLGPNSITVINMSQIEFTCESDIGDATTDIKGTCKDRLKLYKDKIVTGKRVAFTFSVPTKFDYSEYTYSEDYTLIYVAIGSYCGGLALFGTIFLLILVYKTKQKDE</sequence>
<accession>A0AA86QDU1</accession>
<organism evidence="2">
    <name type="scientific">Hexamita inflata</name>
    <dbReference type="NCBI Taxonomy" id="28002"/>
    <lineage>
        <taxon>Eukaryota</taxon>
        <taxon>Metamonada</taxon>
        <taxon>Diplomonadida</taxon>
        <taxon>Hexamitidae</taxon>
        <taxon>Hexamitinae</taxon>
        <taxon>Hexamita</taxon>
    </lineage>
</organism>
<dbReference type="Proteomes" id="UP001642409">
    <property type="component" value="Unassembled WGS sequence"/>
</dbReference>
<keyword evidence="4" id="KW-1185">Reference proteome</keyword>
<name>A0AA86QDU1_9EUKA</name>
<reference evidence="3 4" key="2">
    <citation type="submission" date="2024-07" db="EMBL/GenBank/DDBJ databases">
        <authorList>
            <person name="Akdeniz Z."/>
        </authorList>
    </citation>
    <scope>NUCLEOTIDE SEQUENCE [LARGE SCALE GENOMIC DNA]</scope>
</reference>
<evidence type="ECO:0000313" key="4">
    <source>
        <dbReference type="Proteomes" id="UP001642409"/>
    </source>
</evidence>
<feature type="transmembrane region" description="Helical" evidence="1">
    <location>
        <begin position="124"/>
        <end position="149"/>
    </location>
</feature>
<comment type="caution">
    <text evidence="2">The sequence shown here is derived from an EMBL/GenBank/DDBJ whole genome shotgun (WGS) entry which is preliminary data.</text>
</comment>
<gene>
    <name evidence="3" type="ORF">HINF_LOCUS24647</name>
    <name evidence="2" type="ORF">HINF_LOCUS43858</name>
</gene>
<proteinExistence type="predicted"/>
<keyword evidence="1" id="KW-1133">Transmembrane helix</keyword>
<protein>
    <submittedName>
        <fullName evidence="2">Uncharacterized protein</fullName>
    </submittedName>
</protein>
<dbReference type="EMBL" id="CATOUU010000871">
    <property type="protein sequence ID" value="CAI9956213.1"/>
    <property type="molecule type" value="Genomic_DNA"/>
</dbReference>